<evidence type="ECO:0000256" key="2">
    <source>
        <dbReference type="SAM" id="SignalP"/>
    </source>
</evidence>
<dbReference type="Pfam" id="PF14016">
    <property type="entry name" value="DUF4232"/>
    <property type="match status" value="1"/>
</dbReference>
<evidence type="ECO:0000313" key="4">
    <source>
        <dbReference type="EMBL" id="GHD93889.1"/>
    </source>
</evidence>
<proteinExistence type="predicted"/>
<reference evidence="4" key="1">
    <citation type="journal article" date="2014" name="Int. J. Syst. Evol. Microbiol.">
        <title>Complete genome sequence of Corynebacterium casei LMG S-19264T (=DSM 44701T), isolated from a smear-ripened cheese.</title>
        <authorList>
            <consortium name="US DOE Joint Genome Institute (JGI-PGF)"/>
            <person name="Walter F."/>
            <person name="Albersmeier A."/>
            <person name="Kalinowski J."/>
            <person name="Ruckert C."/>
        </authorList>
    </citation>
    <scope>NUCLEOTIDE SEQUENCE</scope>
    <source>
        <strain evidence="4">JCM 4654</strain>
    </source>
</reference>
<dbReference type="PROSITE" id="PS51257">
    <property type="entry name" value="PROKAR_LIPOPROTEIN"/>
    <property type="match status" value="1"/>
</dbReference>
<keyword evidence="5" id="KW-1185">Reference proteome</keyword>
<evidence type="ECO:0000313" key="5">
    <source>
        <dbReference type="Proteomes" id="UP000608955"/>
    </source>
</evidence>
<dbReference type="AlphaFoldDB" id="A0A918Y7G2"/>
<protein>
    <recommendedName>
        <fullName evidence="3">DUF4232 domain-containing protein</fullName>
    </recommendedName>
</protein>
<feature type="signal peptide" evidence="2">
    <location>
        <begin position="1"/>
        <end position="22"/>
    </location>
</feature>
<organism evidence="4 5">
    <name type="scientific">Streptomyces naganishii JCM 4654</name>
    <dbReference type="NCBI Taxonomy" id="1306179"/>
    <lineage>
        <taxon>Bacteria</taxon>
        <taxon>Bacillati</taxon>
        <taxon>Actinomycetota</taxon>
        <taxon>Actinomycetes</taxon>
        <taxon>Kitasatosporales</taxon>
        <taxon>Streptomycetaceae</taxon>
        <taxon>Streptomyces</taxon>
    </lineage>
</organism>
<accession>A0A918Y7G2</accession>
<sequence>MRAKTRLAHSMAALGVVVAVTACGNVNSQDDTAAPVAAGCRTGGLKWSLVLQSDKSGSRRDAHLTASNRGAEPCVFAGYPGLLIHNGKANSIDGVGQGQPEAITLRKGEKLTVGLQYTPSGTEGAGSYCVREPDALVSAPHASEADRTDVPITDAHGHPTQIDACGDHISMSPPHLTRN</sequence>
<feature type="chain" id="PRO_5039521345" description="DUF4232 domain-containing protein" evidence="2">
    <location>
        <begin position="23"/>
        <end position="179"/>
    </location>
</feature>
<evidence type="ECO:0000256" key="1">
    <source>
        <dbReference type="SAM" id="MobiDB-lite"/>
    </source>
</evidence>
<feature type="region of interest" description="Disordered" evidence="1">
    <location>
        <begin position="156"/>
        <end position="179"/>
    </location>
</feature>
<dbReference type="EMBL" id="BMVF01000016">
    <property type="protein sequence ID" value="GHD93889.1"/>
    <property type="molecule type" value="Genomic_DNA"/>
</dbReference>
<name>A0A918Y7G2_9ACTN</name>
<gene>
    <name evidence="4" type="ORF">GCM10010508_52420</name>
</gene>
<reference evidence="4" key="2">
    <citation type="submission" date="2020-09" db="EMBL/GenBank/DDBJ databases">
        <authorList>
            <person name="Sun Q."/>
            <person name="Ohkuma M."/>
        </authorList>
    </citation>
    <scope>NUCLEOTIDE SEQUENCE</scope>
    <source>
        <strain evidence="4">JCM 4654</strain>
    </source>
</reference>
<keyword evidence="2" id="KW-0732">Signal</keyword>
<dbReference type="Proteomes" id="UP000608955">
    <property type="component" value="Unassembled WGS sequence"/>
</dbReference>
<feature type="domain" description="DUF4232" evidence="3">
    <location>
        <begin position="40"/>
        <end position="156"/>
    </location>
</feature>
<dbReference type="RefSeq" id="WP_190180326.1">
    <property type="nucleotide sequence ID" value="NZ_BMVF01000016.1"/>
</dbReference>
<comment type="caution">
    <text evidence="4">The sequence shown here is derived from an EMBL/GenBank/DDBJ whole genome shotgun (WGS) entry which is preliminary data.</text>
</comment>
<evidence type="ECO:0000259" key="3">
    <source>
        <dbReference type="Pfam" id="PF14016"/>
    </source>
</evidence>
<dbReference type="InterPro" id="IPR025326">
    <property type="entry name" value="DUF4232"/>
</dbReference>